<dbReference type="InterPro" id="IPR019614">
    <property type="entry name" value="SAM-dep_methyl-trfase"/>
</dbReference>
<dbReference type="CDD" id="cd21153">
    <property type="entry name" value="PUA_RlmI"/>
    <property type="match status" value="1"/>
</dbReference>
<sequence>MKTLILKRGEERRLRVGHLWVFSNEVDVQRTPLKDFAPGEAALVMDDGGRCLGTAYVNPASLICARLVSRRENDPLNADLLKKRVERALALRQALFDTPHYRLCFGEGDMLPGLVVDRYGDTLVAQITTAGMDVQTDAVVAALVEATGATGVLLRNDTASRELEGLTREVRVAFGSVPETTEISENGCTFTVPLTAGQKTGWFYDQRDNRAFAARFAKGQDVLDVFCYVGSFGATAARAGAASVTLVDASLPAVELAVENVKANGRAYGINGVGGVDDADGIEGDAFEAMAELRREGRKFGLVCLDPPAFIKRRKDAKQGLTAYQRANELALDLVADGGVFVTCSCSQHLDREELRRVLTHAAAKRKMQAQIIAQGHQGADHPVHPAMAETDYLKSFTARIFRA</sequence>
<keyword evidence="7" id="KW-0694">RNA-binding</keyword>
<dbReference type="Gene3D" id="2.30.130.10">
    <property type="entry name" value="PUA domain"/>
    <property type="match status" value="1"/>
</dbReference>
<dbReference type="InterPro" id="IPR036974">
    <property type="entry name" value="PUA_sf"/>
</dbReference>
<keyword evidence="4" id="KW-0489">Methyltransferase</keyword>
<evidence type="ECO:0000256" key="8">
    <source>
        <dbReference type="ARBA" id="ARBA00038091"/>
    </source>
</evidence>
<dbReference type="SUPFAM" id="SSF53335">
    <property type="entry name" value="S-adenosyl-L-methionine-dependent methyltransferases"/>
    <property type="match status" value="1"/>
</dbReference>
<dbReference type="Pfam" id="PF10672">
    <property type="entry name" value="Methyltrans_SAM"/>
    <property type="match status" value="1"/>
</dbReference>
<dbReference type="Gene3D" id="3.30.750.80">
    <property type="entry name" value="RNA methyltransferase domain (HRMD) like"/>
    <property type="match status" value="1"/>
</dbReference>
<evidence type="ECO:0000256" key="2">
    <source>
        <dbReference type="ARBA" id="ARBA00022490"/>
    </source>
</evidence>
<dbReference type="STRING" id="883.DvMF_1714"/>
<feature type="domain" description="PUA" evidence="9">
    <location>
        <begin position="2"/>
        <end position="90"/>
    </location>
</feature>
<dbReference type="SMART" id="SM00359">
    <property type="entry name" value="PUA"/>
    <property type="match status" value="1"/>
</dbReference>
<dbReference type="PANTHER" id="PTHR42873">
    <property type="entry name" value="RIBOSOMAL RNA LARGE SUBUNIT METHYLTRANSFERASE"/>
    <property type="match status" value="1"/>
</dbReference>
<evidence type="ECO:0000259" key="9">
    <source>
        <dbReference type="SMART" id="SM00359"/>
    </source>
</evidence>
<keyword evidence="5" id="KW-0808">Transferase</keyword>
<reference evidence="10" key="1">
    <citation type="submission" date="2008-10" db="EMBL/GenBank/DDBJ databases">
        <title>Complete sequence of Desulfovibrio vulgaris str. 'Miyazaki F'.</title>
        <authorList>
            <person name="Lucas S."/>
            <person name="Copeland A."/>
            <person name="Lapidus A."/>
            <person name="Glavina del Rio T."/>
            <person name="Dalin E."/>
            <person name="Tice H."/>
            <person name="Bruce D."/>
            <person name="Goodwin L."/>
            <person name="Pitluck S."/>
            <person name="Sims D."/>
            <person name="Brettin T."/>
            <person name="Detter J.C."/>
            <person name="Han C."/>
            <person name="Larimer F."/>
            <person name="Land M."/>
            <person name="Hauser L."/>
            <person name="Kyrpides N."/>
            <person name="Mikhailova N."/>
            <person name="Hazen T.C."/>
            <person name="Richardson P."/>
        </authorList>
    </citation>
    <scope>NUCLEOTIDE SEQUENCE</scope>
    <source>
        <strain evidence="10">Miyazaki F</strain>
    </source>
</reference>
<dbReference type="Gene3D" id="3.40.50.150">
    <property type="entry name" value="Vaccinia Virus protein VP39"/>
    <property type="match status" value="1"/>
</dbReference>
<dbReference type="EMBL" id="CP001197">
    <property type="protein sequence ID" value="ACL08660.1"/>
    <property type="molecule type" value="Genomic_DNA"/>
</dbReference>
<evidence type="ECO:0000256" key="4">
    <source>
        <dbReference type="ARBA" id="ARBA00022603"/>
    </source>
</evidence>
<evidence type="ECO:0000256" key="1">
    <source>
        <dbReference type="ARBA" id="ARBA00004496"/>
    </source>
</evidence>
<dbReference type="InterPro" id="IPR015947">
    <property type="entry name" value="PUA-like_sf"/>
</dbReference>
<keyword evidence="2" id="KW-0963">Cytoplasm</keyword>
<keyword evidence="3" id="KW-0698">rRNA processing</keyword>
<gene>
    <name evidence="10" type="ordered locus">DvMF_1714</name>
</gene>
<accession>B8DM16</accession>
<dbReference type="SUPFAM" id="SSF88697">
    <property type="entry name" value="PUA domain-like"/>
    <property type="match status" value="1"/>
</dbReference>
<comment type="similarity">
    <text evidence="8">Belongs to the methyltransferase superfamily. RlmI family.</text>
</comment>
<dbReference type="CDD" id="cd02440">
    <property type="entry name" value="AdoMet_MTases"/>
    <property type="match status" value="1"/>
</dbReference>
<dbReference type="HOGENOM" id="CLU_014042_0_0_7"/>
<keyword evidence="6" id="KW-0949">S-adenosyl-L-methionine</keyword>
<dbReference type="GO" id="GO:0003723">
    <property type="term" value="F:RNA binding"/>
    <property type="evidence" value="ECO:0007669"/>
    <property type="project" value="UniProtKB-KW"/>
</dbReference>
<dbReference type="GO" id="GO:0005737">
    <property type="term" value="C:cytoplasm"/>
    <property type="evidence" value="ECO:0007669"/>
    <property type="project" value="UniProtKB-SubCell"/>
</dbReference>
<dbReference type="InterPro" id="IPR041532">
    <property type="entry name" value="RlmI-like_PUA"/>
</dbReference>
<evidence type="ECO:0000256" key="7">
    <source>
        <dbReference type="ARBA" id="ARBA00022884"/>
    </source>
</evidence>
<dbReference type="AlphaFoldDB" id="B8DM16"/>
<dbReference type="PROSITE" id="PS50890">
    <property type="entry name" value="PUA"/>
    <property type="match status" value="1"/>
</dbReference>
<evidence type="ECO:0000313" key="10">
    <source>
        <dbReference type="EMBL" id="ACL08660.1"/>
    </source>
</evidence>
<dbReference type="InterPro" id="IPR002478">
    <property type="entry name" value="PUA"/>
</dbReference>
<dbReference type="KEGG" id="dvm:DvMF_1714"/>
<dbReference type="InterPro" id="IPR029063">
    <property type="entry name" value="SAM-dependent_MTases_sf"/>
</dbReference>
<dbReference type="PANTHER" id="PTHR42873:SF1">
    <property type="entry name" value="S-ADENOSYLMETHIONINE-DEPENDENT METHYLTRANSFERASE DOMAIN-CONTAINING PROTEIN"/>
    <property type="match status" value="1"/>
</dbReference>
<proteinExistence type="inferred from homology"/>
<dbReference type="GO" id="GO:0006364">
    <property type="term" value="P:rRNA processing"/>
    <property type="evidence" value="ECO:0007669"/>
    <property type="project" value="UniProtKB-KW"/>
</dbReference>
<protein>
    <recommendedName>
        <fullName evidence="9">PUA domain-containing protein</fullName>
    </recommendedName>
</protein>
<dbReference type="GO" id="GO:0008168">
    <property type="term" value="F:methyltransferase activity"/>
    <property type="evidence" value="ECO:0007669"/>
    <property type="project" value="UniProtKB-KW"/>
</dbReference>
<comment type="subcellular location">
    <subcellularLocation>
        <location evidence="1">Cytoplasm</location>
    </subcellularLocation>
</comment>
<evidence type="ECO:0000256" key="3">
    <source>
        <dbReference type="ARBA" id="ARBA00022552"/>
    </source>
</evidence>
<evidence type="ECO:0000256" key="5">
    <source>
        <dbReference type="ARBA" id="ARBA00022679"/>
    </source>
</evidence>
<name>B8DM16_NITV9</name>
<evidence type="ECO:0000256" key="6">
    <source>
        <dbReference type="ARBA" id="ARBA00022691"/>
    </source>
</evidence>
<dbReference type="GO" id="GO:0032259">
    <property type="term" value="P:methylation"/>
    <property type="evidence" value="ECO:0007669"/>
    <property type="project" value="UniProtKB-KW"/>
</dbReference>
<dbReference type="Pfam" id="PF17785">
    <property type="entry name" value="PUA_3"/>
    <property type="match status" value="1"/>
</dbReference>
<organism evidence="10">
    <name type="scientific">Nitratidesulfovibrio vulgaris (strain DSM 19637 / Miyazaki F)</name>
    <name type="common">Desulfovibrio vulgaris</name>
    <dbReference type="NCBI Taxonomy" id="883"/>
    <lineage>
        <taxon>Bacteria</taxon>
        <taxon>Pseudomonadati</taxon>
        <taxon>Thermodesulfobacteriota</taxon>
        <taxon>Desulfovibrionia</taxon>
        <taxon>Desulfovibrionales</taxon>
        <taxon>Desulfovibrionaceae</taxon>
        <taxon>Nitratidesulfovibrio</taxon>
    </lineage>
</organism>
<dbReference type="eggNOG" id="COG1092">
    <property type="taxonomic scope" value="Bacteria"/>
</dbReference>
<dbReference type="CDD" id="cd11572">
    <property type="entry name" value="RlmI_M_like"/>
    <property type="match status" value="1"/>
</dbReference>